<dbReference type="VEuPathDB" id="CryptoDB:GNI_080880"/>
<evidence type="ECO:0000313" key="3">
    <source>
        <dbReference type="Proteomes" id="UP000019763"/>
    </source>
</evidence>
<comment type="caution">
    <text evidence="2">The sequence shown here is derived from an EMBL/GenBank/DDBJ whole genome shotgun (WGS) entry which is preliminary data.</text>
</comment>
<dbReference type="Proteomes" id="UP000019763">
    <property type="component" value="Unassembled WGS sequence"/>
</dbReference>
<proteinExistence type="predicted"/>
<evidence type="ECO:0000256" key="1">
    <source>
        <dbReference type="SAM" id="MobiDB-lite"/>
    </source>
</evidence>
<protein>
    <submittedName>
        <fullName evidence="2">Uncharacterized protein</fullName>
    </submittedName>
</protein>
<dbReference type="RefSeq" id="XP_011134008.1">
    <property type="nucleotide sequence ID" value="XM_011135706.1"/>
</dbReference>
<name>A0A023B6E7_GRENI</name>
<dbReference type="GeneID" id="22912930"/>
<evidence type="ECO:0000313" key="2">
    <source>
        <dbReference type="EMBL" id="EZG66185.1"/>
    </source>
</evidence>
<feature type="compositionally biased region" description="Basic residues" evidence="1">
    <location>
        <begin position="65"/>
        <end position="78"/>
    </location>
</feature>
<reference evidence="2" key="1">
    <citation type="submission" date="2013-12" db="EMBL/GenBank/DDBJ databases">
        <authorList>
            <person name="Omoto C.K."/>
            <person name="Sibley D."/>
            <person name="Venepally P."/>
            <person name="Hadjithomas M."/>
            <person name="Karamycheva S."/>
            <person name="Brunk B."/>
            <person name="Roos D."/>
            <person name="Caler E."/>
            <person name="Lorenzi H."/>
        </authorList>
    </citation>
    <scope>NUCLEOTIDE SEQUENCE</scope>
</reference>
<keyword evidence="3" id="KW-1185">Reference proteome</keyword>
<sequence length="97" mass="11082">MSKKNSISKRRKDHEALKQQLLAEEAERVDKRIKRSKKLIAPPLHVTPNTDCALVSEESIAKARRRGSTRKVLKHKSKREAAMDKGKKKIRNAILMA</sequence>
<feature type="region of interest" description="Disordered" evidence="1">
    <location>
        <begin position="65"/>
        <end position="88"/>
    </location>
</feature>
<gene>
    <name evidence="2" type="ORF">GNI_080880</name>
</gene>
<dbReference type="EMBL" id="AFNH02000606">
    <property type="protein sequence ID" value="EZG66185.1"/>
    <property type="molecule type" value="Genomic_DNA"/>
</dbReference>
<accession>A0A023B6E7</accession>
<organism evidence="2 3">
    <name type="scientific">Gregarina niphandrodes</name>
    <name type="common">Septate eugregarine</name>
    <dbReference type="NCBI Taxonomy" id="110365"/>
    <lineage>
        <taxon>Eukaryota</taxon>
        <taxon>Sar</taxon>
        <taxon>Alveolata</taxon>
        <taxon>Apicomplexa</taxon>
        <taxon>Conoidasida</taxon>
        <taxon>Gregarinasina</taxon>
        <taxon>Eugregarinorida</taxon>
        <taxon>Gregarinidae</taxon>
        <taxon>Gregarina</taxon>
    </lineage>
</organism>
<dbReference type="AlphaFoldDB" id="A0A023B6E7"/>